<comment type="catalytic activity">
    <reaction evidence="1">
        <text>Preferential cleavage: Arg-|-Xaa, Lys-|-Xaa.</text>
        <dbReference type="EC" id="3.4.21.10"/>
    </reaction>
</comment>
<evidence type="ECO:0000256" key="5">
    <source>
        <dbReference type="ARBA" id="ARBA00022801"/>
    </source>
</evidence>
<protein>
    <recommendedName>
        <fullName evidence="3">Acrosin</fullName>
        <ecNumber evidence="2">3.4.21.10</ecNumber>
    </recommendedName>
</protein>
<dbReference type="InterPro" id="IPR033116">
    <property type="entry name" value="TRYPSIN_SER"/>
</dbReference>
<dbReference type="GO" id="GO:0007340">
    <property type="term" value="P:acrosome reaction"/>
    <property type="evidence" value="ECO:0007669"/>
    <property type="project" value="TreeGrafter"/>
</dbReference>
<dbReference type="PANTHER" id="PTHR24252">
    <property type="entry name" value="ACROSIN-RELATED"/>
    <property type="match status" value="1"/>
</dbReference>
<dbReference type="InterPro" id="IPR001314">
    <property type="entry name" value="Peptidase_S1A"/>
</dbReference>
<dbReference type="SMART" id="SM00020">
    <property type="entry name" value="Tryp_SPc"/>
    <property type="match status" value="1"/>
</dbReference>
<dbReference type="GO" id="GO:0006508">
    <property type="term" value="P:proteolysis"/>
    <property type="evidence" value="ECO:0007669"/>
    <property type="project" value="UniProtKB-KW"/>
</dbReference>
<evidence type="ECO:0000256" key="1">
    <source>
        <dbReference type="ARBA" id="ARBA00001656"/>
    </source>
</evidence>
<evidence type="ECO:0000256" key="4">
    <source>
        <dbReference type="ARBA" id="ARBA00022670"/>
    </source>
</evidence>
<keyword evidence="6 8" id="KW-0720">Serine protease</keyword>
<evidence type="ECO:0000313" key="11">
    <source>
        <dbReference type="Proteomes" id="UP000533896"/>
    </source>
</evidence>
<name>A0A7K8KJZ8_9AVES</name>
<reference evidence="10 11" key="1">
    <citation type="submission" date="2019-09" db="EMBL/GenBank/DDBJ databases">
        <title>Bird 10,000 Genomes (B10K) Project - Family phase.</title>
        <authorList>
            <person name="Zhang G."/>
        </authorList>
    </citation>
    <scope>NUCLEOTIDE SEQUENCE [LARGE SCALE GENOMIC DNA]</scope>
    <source>
        <strain evidence="10">B10K-CU-031-23</strain>
    </source>
</reference>
<accession>A0A7K8KJZ8</accession>
<feature type="non-terminal residue" evidence="10">
    <location>
        <position position="1"/>
    </location>
</feature>
<evidence type="ECO:0000256" key="2">
    <source>
        <dbReference type="ARBA" id="ARBA00012050"/>
    </source>
</evidence>
<dbReference type="Gene3D" id="2.40.10.10">
    <property type="entry name" value="Trypsin-like serine proteases"/>
    <property type="match status" value="2"/>
</dbReference>
<dbReference type="SUPFAM" id="SSF50494">
    <property type="entry name" value="Trypsin-like serine proteases"/>
    <property type="match status" value="1"/>
</dbReference>
<dbReference type="Proteomes" id="UP000533896">
    <property type="component" value="Unassembled WGS sequence"/>
</dbReference>
<evidence type="ECO:0000313" key="10">
    <source>
        <dbReference type="EMBL" id="NXE17231.1"/>
    </source>
</evidence>
<dbReference type="EC" id="3.4.21.10" evidence="2"/>
<keyword evidence="11" id="KW-1185">Reference proteome</keyword>
<keyword evidence="7" id="KW-1015">Disulfide bond</keyword>
<keyword evidence="5 8" id="KW-0378">Hydrolase</keyword>
<dbReference type="EMBL" id="VWYV01003455">
    <property type="protein sequence ID" value="NXE17231.1"/>
    <property type="molecule type" value="Genomic_DNA"/>
</dbReference>
<dbReference type="FunFam" id="2.40.10.10:FF:000003">
    <property type="entry name" value="Transmembrane serine protease 3"/>
    <property type="match status" value="1"/>
</dbReference>
<dbReference type="InterPro" id="IPR043504">
    <property type="entry name" value="Peptidase_S1_PA_chymotrypsin"/>
</dbReference>
<dbReference type="PROSITE" id="PS00134">
    <property type="entry name" value="TRYPSIN_HIS"/>
    <property type="match status" value="1"/>
</dbReference>
<organism evidence="10 11">
    <name type="scientific">Lophotis ruficrista</name>
    <dbReference type="NCBI Taxonomy" id="172689"/>
    <lineage>
        <taxon>Eukaryota</taxon>
        <taxon>Metazoa</taxon>
        <taxon>Chordata</taxon>
        <taxon>Craniata</taxon>
        <taxon>Vertebrata</taxon>
        <taxon>Euteleostomi</taxon>
        <taxon>Archelosauria</taxon>
        <taxon>Archosauria</taxon>
        <taxon>Dinosauria</taxon>
        <taxon>Saurischia</taxon>
        <taxon>Theropoda</taxon>
        <taxon>Coelurosauria</taxon>
        <taxon>Aves</taxon>
        <taxon>Neognathae</taxon>
        <taxon>Neoaves</taxon>
        <taxon>Otidimorphae</taxon>
        <taxon>Otidiformes</taxon>
        <taxon>Otididae</taxon>
        <taxon>Lophotis</taxon>
    </lineage>
</organism>
<evidence type="ECO:0000256" key="8">
    <source>
        <dbReference type="RuleBase" id="RU363034"/>
    </source>
</evidence>
<keyword evidence="4 8" id="KW-0645">Protease</keyword>
<dbReference type="GO" id="GO:0004252">
    <property type="term" value="F:serine-type endopeptidase activity"/>
    <property type="evidence" value="ECO:0007669"/>
    <property type="project" value="InterPro"/>
</dbReference>
<dbReference type="Pfam" id="PF00089">
    <property type="entry name" value="Trypsin"/>
    <property type="match status" value="1"/>
</dbReference>
<comment type="caution">
    <text evidence="10">The sequence shown here is derived from an EMBL/GenBank/DDBJ whole genome shotgun (WGS) entry which is preliminary data.</text>
</comment>
<dbReference type="OrthoDB" id="6339452at2759"/>
<evidence type="ECO:0000256" key="7">
    <source>
        <dbReference type="ARBA" id="ARBA00023157"/>
    </source>
</evidence>
<gene>
    <name evidence="10" type="primary">Acr_3</name>
    <name evidence="10" type="ORF">LOPRUF_R08154</name>
</gene>
<sequence length="242" mass="26136">RIVGGADAQPGAWPWIVSIQDPWKAGTGHICGGSLISPQWVLTAAHCFIKARHITMWRVVVGATHLTQLGPEAQVRSIKRLLVHEHYSSVSESNDIALLELDQPVQCGYSVQLACVPDASLRVSELTSCYVGGWGSTTARSGESPDVLQEAKVHLIDASLCNSSRWYAGAIHSHNLCAGYPQGGIDTCQGDSGGPLVCKDSNADYFWLVGVTSWGKGCARAKRPGVYTSTQHFYDWILLQMG</sequence>
<dbReference type="CDD" id="cd00190">
    <property type="entry name" value="Tryp_SPc"/>
    <property type="match status" value="1"/>
</dbReference>
<dbReference type="InterPro" id="IPR009003">
    <property type="entry name" value="Peptidase_S1_PA"/>
</dbReference>
<dbReference type="InterPro" id="IPR001254">
    <property type="entry name" value="Trypsin_dom"/>
</dbReference>
<dbReference type="PANTHER" id="PTHR24252:SF8">
    <property type="entry name" value="ACROSIN"/>
    <property type="match status" value="1"/>
</dbReference>
<evidence type="ECO:0000256" key="6">
    <source>
        <dbReference type="ARBA" id="ARBA00022825"/>
    </source>
</evidence>
<dbReference type="PROSITE" id="PS00135">
    <property type="entry name" value="TRYPSIN_SER"/>
    <property type="match status" value="1"/>
</dbReference>
<feature type="non-terminal residue" evidence="10">
    <location>
        <position position="242"/>
    </location>
</feature>
<proteinExistence type="predicted"/>
<dbReference type="PRINTS" id="PR00722">
    <property type="entry name" value="CHYMOTRYPSIN"/>
</dbReference>
<feature type="domain" description="Peptidase S1" evidence="9">
    <location>
        <begin position="2"/>
        <end position="242"/>
    </location>
</feature>
<dbReference type="AlphaFoldDB" id="A0A7K8KJZ8"/>
<evidence type="ECO:0000259" key="9">
    <source>
        <dbReference type="PROSITE" id="PS50240"/>
    </source>
</evidence>
<dbReference type="InterPro" id="IPR018114">
    <property type="entry name" value="TRYPSIN_HIS"/>
</dbReference>
<evidence type="ECO:0000256" key="3">
    <source>
        <dbReference type="ARBA" id="ARBA00017161"/>
    </source>
</evidence>
<dbReference type="PROSITE" id="PS50240">
    <property type="entry name" value="TRYPSIN_DOM"/>
    <property type="match status" value="1"/>
</dbReference>